<accession>A0A7Y5ATX6</accession>
<dbReference type="Pfam" id="PF13450">
    <property type="entry name" value="NAD_binding_8"/>
    <property type="match status" value="1"/>
</dbReference>
<comment type="caution">
    <text evidence="2">The sequence shown here is derived from an EMBL/GenBank/DDBJ whole genome shotgun (WGS) entry which is preliminary data.</text>
</comment>
<keyword evidence="3" id="KW-1185">Reference proteome</keyword>
<sequence>MTIAIIGAGIAGAACAQALAQQGKQVVVFDKGRTAGGRMSSKRTAAGYLDLGAQYFTARSSAFRLQCQQWLVNGVIAPWHAATAQYEDGSLIASPDNTLRYIGIPSMQAPVQQLLAGMDLRSNCRIDSIHFDGSHWQLYSEDQLQGSFAQLVLALPQQQAAQLLLPYVTQQPLTDTVLADLLYGDTALQPCLAANIELMQAVSVPFDAVFVKNDAAVSWLARQASKSGRAAAEHWLVHFNSDFSQQHLEAQPEQIAPLAAAELQRILGQPIAVKEALCHRWRYAQQAPGFAVPGFTYQAGLGLGLCGDWLNGGRVENAFLSGMSLAAAVAV</sequence>
<dbReference type="PANTHER" id="PTHR16128">
    <property type="entry name" value="FAD/NAD(P)-BINDING OXIDOREDUCTASE FAMILY PROTEIN"/>
    <property type="match status" value="1"/>
</dbReference>
<protein>
    <submittedName>
        <fullName evidence="2">FAD-dependent oxidoreductase</fullName>
    </submittedName>
</protein>
<name>A0A7Y5ATX6_9GAMM</name>
<dbReference type="Pfam" id="PF01593">
    <property type="entry name" value="Amino_oxidase"/>
    <property type="match status" value="1"/>
</dbReference>
<feature type="domain" description="Amine oxidase" evidence="1">
    <location>
        <begin position="105"/>
        <end position="329"/>
    </location>
</feature>
<evidence type="ECO:0000259" key="1">
    <source>
        <dbReference type="Pfam" id="PF01593"/>
    </source>
</evidence>
<dbReference type="GO" id="GO:0016491">
    <property type="term" value="F:oxidoreductase activity"/>
    <property type="evidence" value="ECO:0007669"/>
    <property type="project" value="InterPro"/>
</dbReference>
<gene>
    <name evidence="2" type="ORF">HRH59_15210</name>
</gene>
<dbReference type="InterPro" id="IPR002937">
    <property type="entry name" value="Amino_oxidase"/>
</dbReference>
<dbReference type="AlphaFoldDB" id="A0A7Y5ATX6"/>
<dbReference type="Proteomes" id="UP000523161">
    <property type="component" value="Unassembled WGS sequence"/>
</dbReference>
<reference evidence="2 3" key="1">
    <citation type="submission" date="2020-06" db="EMBL/GenBank/DDBJ databases">
        <title>Rheinheimera sp. nov., a marine bacterium isolated from coastal.</title>
        <authorList>
            <person name="Yu Q."/>
            <person name="Qi Y."/>
            <person name="Pu J."/>
        </authorList>
    </citation>
    <scope>NUCLEOTIDE SEQUENCE [LARGE SCALE GENOMIC DNA]</scope>
    <source>
        <strain evidence="2 3">YQF-2</strain>
    </source>
</reference>
<dbReference type="SUPFAM" id="SSF51905">
    <property type="entry name" value="FAD/NAD(P)-binding domain"/>
    <property type="match status" value="1"/>
</dbReference>
<dbReference type="Gene3D" id="3.90.660.10">
    <property type="match status" value="1"/>
</dbReference>
<dbReference type="PANTHER" id="PTHR16128:SF5">
    <property type="entry name" value="FAD_NAD(P)-BINDING OXIDOREDUCTASE FAMILY PROTEIN"/>
    <property type="match status" value="1"/>
</dbReference>
<dbReference type="InterPro" id="IPR036188">
    <property type="entry name" value="FAD/NAD-bd_sf"/>
</dbReference>
<dbReference type="PRINTS" id="PR00419">
    <property type="entry name" value="ADXRDTASE"/>
</dbReference>
<dbReference type="EMBL" id="JABSOD010000019">
    <property type="protein sequence ID" value="NRQ43896.1"/>
    <property type="molecule type" value="Genomic_DNA"/>
</dbReference>
<proteinExistence type="predicted"/>
<evidence type="ECO:0000313" key="3">
    <source>
        <dbReference type="Proteomes" id="UP000523161"/>
    </source>
</evidence>
<organism evidence="2 3">
    <name type="scientific">Rheinheimera lutimaris</name>
    <dbReference type="NCBI Taxonomy" id="2740584"/>
    <lineage>
        <taxon>Bacteria</taxon>
        <taxon>Pseudomonadati</taxon>
        <taxon>Pseudomonadota</taxon>
        <taxon>Gammaproteobacteria</taxon>
        <taxon>Chromatiales</taxon>
        <taxon>Chromatiaceae</taxon>
        <taxon>Rheinheimera</taxon>
    </lineage>
</organism>
<dbReference type="RefSeq" id="WP_173502134.1">
    <property type="nucleotide sequence ID" value="NZ_JABSOD010000019.1"/>
</dbReference>
<dbReference type="Gene3D" id="3.50.50.60">
    <property type="entry name" value="FAD/NAD(P)-binding domain"/>
    <property type="match status" value="1"/>
</dbReference>
<evidence type="ECO:0000313" key="2">
    <source>
        <dbReference type="EMBL" id="NRQ43896.1"/>
    </source>
</evidence>